<reference evidence="3 4" key="1">
    <citation type="submission" date="2016-10" db="EMBL/GenBank/DDBJ databases">
        <authorList>
            <person name="de Groot N.N."/>
        </authorList>
    </citation>
    <scope>NUCLEOTIDE SEQUENCE [LARGE SCALE GENOMIC DNA]</scope>
    <source>
        <strain evidence="3 4">NLAE-zl-G419</strain>
    </source>
</reference>
<dbReference type="GO" id="GO:0032259">
    <property type="term" value="P:methylation"/>
    <property type="evidence" value="ECO:0007669"/>
    <property type="project" value="UniProtKB-KW"/>
</dbReference>
<keyword evidence="3" id="KW-0808">Transferase</keyword>
<dbReference type="Gene3D" id="2.20.25.110">
    <property type="entry name" value="S-adenosyl-L-methionine-dependent methyltransferases"/>
    <property type="match status" value="1"/>
</dbReference>
<dbReference type="CDD" id="cd02440">
    <property type="entry name" value="AdoMet_MTases"/>
    <property type="match status" value="1"/>
</dbReference>
<organism evidence="3 4">
    <name type="scientific">Clostridium cadaveris</name>
    <dbReference type="NCBI Taxonomy" id="1529"/>
    <lineage>
        <taxon>Bacteria</taxon>
        <taxon>Bacillati</taxon>
        <taxon>Bacillota</taxon>
        <taxon>Clostridia</taxon>
        <taxon>Eubacteriales</taxon>
        <taxon>Clostridiaceae</taxon>
        <taxon>Clostridium</taxon>
    </lineage>
</organism>
<name>A0A1I2J553_9CLOT</name>
<dbReference type="AlphaFoldDB" id="A0A1I2J553"/>
<dbReference type="GO" id="GO:0008168">
    <property type="term" value="F:methyltransferase activity"/>
    <property type="evidence" value="ECO:0007669"/>
    <property type="project" value="UniProtKB-KW"/>
</dbReference>
<evidence type="ECO:0000313" key="2">
    <source>
        <dbReference type="EMBL" id="PWL52791.1"/>
    </source>
</evidence>
<dbReference type="Pfam" id="PF13649">
    <property type="entry name" value="Methyltransf_25"/>
    <property type="match status" value="1"/>
</dbReference>
<dbReference type="OrthoDB" id="9811589at2"/>
<proteinExistence type="predicted"/>
<dbReference type="Proteomes" id="UP000246114">
    <property type="component" value="Unassembled WGS sequence"/>
</dbReference>
<evidence type="ECO:0000313" key="5">
    <source>
        <dbReference type="Proteomes" id="UP000246114"/>
    </source>
</evidence>
<dbReference type="STRING" id="1529.SAMN04487885_10172"/>
<dbReference type="RefSeq" id="WP_027638290.1">
    <property type="nucleotide sequence ID" value="NZ_BAAACD010000029.1"/>
</dbReference>
<dbReference type="Gene3D" id="3.40.50.150">
    <property type="entry name" value="Vaccinia Virus protein VP39"/>
    <property type="match status" value="1"/>
</dbReference>
<reference evidence="2 5" key="2">
    <citation type="submission" date="2018-03" db="EMBL/GenBank/DDBJ databases">
        <title>The uncultured portion of the human microbiome is neutrally assembled.</title>
        <authorList>
            <person name="Jeraldo P."/>
            <person name="Boardman L."/>
            <person name="White B.A."/>
            <person name="Nelson H."/>
            <person name="Goldenfeld N."/>
            <person name="Chia N."/>
        </authorList>
    </citation>
    <scope>NUCLEOTIDE SEQUENCE [LARGE SCALE GENOMIC DNA]</scope>
    <source>
        <strain evidence="2">CIM:MAG 903</strain>
    </source>
</reference>
<evidence type="ECO:0000313" key="4">
    <source>
        <dbReference type="Proteomes" id="UP000182135"/>
    </source>
</evidence>
<protein>
    <submittedName>
        <fullName evidence="2">Class I SAM-dependent methyltransferase</fullName>
    </submittedName>
    <submittedName>
        <fullName evidence="3">Methyltransferase domain-containing protein</fullName>
    </submittedName>
</protein>
<dbReference type="SUPFAM" id="SSF53335">
    <property type="entry name" value="S-adenosyl-L-methionine-dependent methyltransferases"/>
    <property type="match status" value="1"/>
</dbReference>
<keyword evidence="3" id="KW-0489">Methyltransferase</keyword>
<accession>A0A1I2J553</accession>
<feature type="domain" description="Methyltransferase" evidence="1">
    <location>
        <begin position="43"/>
        <end position="137"/>
    </location>
</feature>
<dbReference type="eggNOG" id="COG4976">
    <property type="taxonomic scope" value="Bacteria"/>
</dbReference>
<dbReference type="Proteomes" id="UP000182135">
    <property type="component" value="Unassembled WGS sequence"/>
</dbReference>
<evidence type="ECO:0000313" key="3">
    <source>
        <dbReference type="EMBL" id="SFF49120.1"/>
    </source>
</evidence>
<gene>
    <name evidence="2" type="ORF">DBY38_09845</name>
    <name evidence="3" type="ORF">SAMN04487885_10172</name>
</gene>
<sequence length="246" mass="28883">MDSYKRLSKIYDTLIYEDIDYAKISNKIISLCKEFDIDYNNYLDLACGTGTLSAKIGKAFKKSFLVDMSEDMLMEAYEKLKSNRINATIICQDMSELNINSKFNLITCSLDSTNYIVDEENLKNYFKGVSSLLETDGIFIFDINSYYKLSEILGNNTYSYDEEDIFYSWDNYFEEETLYMNLVFFVKSGNLYERFDEEHIEKAYKTEYLDKVLNECGLQVIKKVDNYGEEDITDLTERITYVVKKK</sequence>
<keyword evidence="4" id="KW-1185">Reference proteome</keyword>
<dbReference type="InterPro" id="IPR041698">
    <property type="entry name" value="Methyltransf_25"/>
</dbReference>
<dbReference type="EMBL" id="FOOE01000001">
    <property type="protein sequence ID" value="SFF49120.1"/>
    <property type="molecule type" value="Genomic_DNA"/>
</dbReference>
<dbReference type="EMBL" id="QAMZ01000045">
    <property type="protein sequence ID" value="PWL52791.1"/>
    <property type="molecule type" value="Genomic_DNA"/>
</dbReference>
<evidence type="ECO:0000259" key="1">
    <source>
        <dbReference type="Pfam" id="PF13649"/>
    </source>
</evidence>
<dbReference type="InterPro" id="IPR029063">
    <property type="entry name" value="SAM-dependent_MTases_sf"/>
</dbReference>